<proteinExistence type="predicted"/>
<feature type="transmembrane region" description="Helical" evidence="1">
    <location>
        <begin position="193"/>
        <end position="213"/>
    </location>
</feature>
<keyword evidence="1" id="KW-0812">Transmembrane</keyword>
<gene>
    <name evidence="2" type="ORF">JQS30_15590</name>
</gene>
<name>A0A895XJH9_9ACTN</name>
<protein>
    <submittedName>
        <fullName evidence="2">Uncharacterized protein</fullName>
    </submittedName>
</protein>
<accession>A0A895XJH9</accession>
<keyword evidence="1" id="KW-1133">Transmembrane helix</keyword>
<evidence type="ECO:0000256" key="1">
    <source>
        <dbReference type="SAM" id="Phobius"/>
    </source>
</evidence>
<keyword evidence="3" id="KW-1185">Reference proteome</keyword>
<dbReference type="Proteomes" id="UP000662939">
    <property type="component" value="Chromosome"/>
</dbReference>
<evidence type="ECO:0000313" key="3">
    <source>
        <dbReference type="Proteomes" id="UP000662939"/>
    </source>
</evidence>
<dbReference type="EMBL" id="CP070496">
    <property type="protein sequence ID" value="QSB05157.1"/>
    <property type="molecule type" value="Genomic_DNA"/>
</dbReference>
<sequence length="444" mass="49045">MTKPTKVRFAAVFATQPKPVSPLTVEAERVDRAHTSATGVLELLVFEPRTSHLTNLEPEWVENPSQPSEWQKTTMPLVAIDGEAVPVGRGRAHVTLDEGEHLVEVKDDHHFATQTVTIVAEETLQLCMATVADQRSLDILLGPREYIDRRAQGEIPPRAMVGGVIALACLAFAIIGVLLVAIAATALGHEGSSWSLVGLAAGVVPGFFHDPLARLFERRKYVRMFDGVDVPPGEAVAPSALADHPVMVVPLGAPVPKAPASLCLRVRPSRDALHLISFWAHGLHDRRHRILFYSNSYVDWLSPPEVSVNGHSLPQRWGNWVIPVRPGPHRVQVTLRGFRDPSTGEQYGLTSPITESIDVEVPEGKTQFLDCEFNPVALVRERIERHPGSEPYWYEIMRKAASIDTPQQNFDTHMVLEAERVPKLQFIPGQQLNNNGSLRFGGSR</sequence>
<evidence type="ECO:0000313" key="2">
    <source>
        <dbReference type="EMBL" id="QSB05157.1"/>
    </source>
</evidence>
<keyword evidence="1" id="KW-0472">Membrane</keyword>
<dbReference type="RefSeq" id="WP_213171158.1">
    <property type="nucleotide sequence ID" value="NZ_CP070496.1"/>
</dbReference>
<dbReference type="KEGG" id="nav:JQS30_15590"/>
<organism evidence="2 3">
    <name type="scientific">Natronoglycomyces albus</name>
    <dbReference type="NCBI Taxonomy" id="2811108"/>
    <lineage>
        <taxon>Bacteria</taxon>
        <taxon>Bacillati</taxon>
        <taxon>Actinomycetota</taxon>
        <taxon>Actinomycetes</taxon>
        <taxon>Glycomycetales</taxon>
        <taxon>Glycomycetaceae</taxon>
        <taxon>Natronoglycomyces</taxon>
    </lineage>
</organism>
<reference evidence="2" key="1">
    <citation type="submission" date="2021-02" db="EMBL/GenBank/DDBJ databases">
        <title>Natronoglycomyces albus gen. nov., sp. nov, a haloalkaliphilic actinobacterium from a soda solonchak soil.</title>
        <authorList>
            <person name="Sorokin D.Y."/>
            <person name="Khijniak T.V."/>
            <person name="Zakharycheva A.P."/>
            <person name="Boueva O.V."/>
            <person name="Ariskina E.V."/>
            <person name="Hahnke R.L."/>
            <person name="Bunk B."/>
            <person name="Sproer C."/>
            <person name="Schumann P."/>
            <person name="Evtushenko L.I."/>
            <person name="Kublanov I.V."/>
        </authorList>
    </citation>
    <scope>NUCLEOTIDE SEQUENCE</scope>
    <source>
        <strain evidence="2">DSM 106290</strain>
    </source>
</reference>
<feature type="transmembrane region" description="Helical" evidence="1">
    <location>
        <begin position="159"/>
        <end position="187"/>
    </location>
</feature>
<dbReference type="AlphaFoldDB" id="A0A895XJH9"/>